<dbReference type="Pfam" id="PF00005">
    <property type="entry name" value="ABC_tran"/>
    <property type="match status" value="1"/>
</dbReference>
<evidence type="ECO:0000256" key="2">
    <source>
        <dbReference type="ARBA" id="ARBA00022448"/>
    </source>
</evidence>
<dbReference type="SUPFAM" id="SSF52540">
    <property type="entry name" value="P-loop containing nucleoside triphosphate hydrolases"/>
    <property type="match status" value="1"/>
</dbReference>
<dbReference type="PANTHER" id="PTHR24221:SF654">
    <property type="entry name" value="ATP-BINDING CASSETTE SUB-FAMILY B MEMBER 6"/>
    <property type="match status" value="1"/>
</dbReference>
<dbReference type="Gene3D" id="1.20.1560.10">
    <property type="entry name" value="ABC transporter type 1, transmembrane domain"/>
    <property type="match status" value="1"/>
</dbReference>
<feature type="transmembrane region" description="Helical" evidence="13">
    <location>
        <begin position="166"/>
        <end position="185"/>
    </location>
</feature>
<feature type="domain" description="ABC transporter" evidence="14">
    <location>
        <begin position="373"/>
        <end position="596"/>
    </location>
</feature>
<gene>
    <name evidence="16" type="ORF">H010_23666</name>
</gene>
<dbReference type="InterPro" id="IPR003439">
    <property type="entry name" value="ABC_transporter-like_ATP-bd"/>
</dbReference>
<evidence type="ECO:0000256" key="5">
    <source>
        <dbReference type="ARBA" id="ARBA00022735"/>
    </source>
</evidence>
<dbReference type="PROSITE" id="PS50893">
    <property type="entry name" value="ABC_TRANSPORTER_2"/>
    <property type="match status" value="1"/>
</dbReference>
<feature type="transmembrane region" description="Helical" evidence="13">
    <location>
        <begin position="51"/>
        <end position="71"/>
    </location>
</feature>
<feature type="domain" description="ABC transmembrane type-1" evidence="15">
    <location>
        <begin position="57"/>
        <end position="338"/>
    </location>
</feature>
<dbReference type="InterPro" id="IPR036640">
    <property type="entry name" value="ABC1_TM_sf"/>
</dbReference>
<dbReference type="Gene3D" id="3.40.50.300">
    <property type="entry name" value="P-loop containing nucleotide triphosphate hydrolases"/>
    <property type="match status" value="1"/>
</dbReference>
<dbReference type="InterPro" id="IPR003593">
    <property type="entry name" value="AAA+_ATPase"/>
</dbReference>
<keyword evidence="2" id="KW-0813">Transport</keyword>
<comment type="similarity">
    <text evidence="11">Belongs to the ABC transporter superfamily. Cyclolysin exporter (TC 3.A.1.109.2) family.</text>
</comment>
<keyword evidence="5" id="KW-0354">Hemolysis</keyword>
<sequence>MLSGRDSRLGASNLLCHHAFMFGLLAPWLARRRPEGERRHWAWLFGFVRPRARAMGGVLVLSVIASSLVLLQPLLVKRLIDDGLIARSHEVLWTTALFMLLAGLAATLLAGLNRYLHTRLSAAVLFDLRHDVFAHLQRLSPSFWARWRTGDVMSRLDGDMAEIRRFAVDSLFAVLSNLLGLVGAVGWMLWLSWELTLLVALLLPLEWWWLRRMRPRVAEGARSLRERSGDVSSFFVEVLPALKFVQASRQEAREARRLDGLHAGYLSSLLRLQIIEFVTHAVPGQLTAWTRALAFLIGGAWVIDGQWALGSLVAFSTYLGMASGPVNSLLGWYVGLQKVRVSLERVAGLRDEPVGVSDPAEPRPLPSPLRGELRLDGVVFAHPGRGEPVLAGASAVIPAGACVALTGASGAGKSTLIDLLLRHHDPQAGAVTLDGVDLRQLALADLRRAVAVVSQDIVLFRAPLLENLRYACPDADETSVAQAAQRAGLSDWIATLPEGLHTTVGERGQTLSGGQRQRIAIARALLQDPAVLVLDEATSALDEAMEAQILAQIDTCFAGRTRLIVSHRPSAWAGCSLRLHLAGGRIEVQTREDAEAPHG</sequence>
<dbReference type="PROSITE" id="PS50929">
    <property type="entry name" value="ABC_TM1F"/>
    <property type="match status" value="1"/>
</dbReference>
<organism evidence="16 17">
    <name type="scientific">Hydrogenophaga taeniospiralis CCUG 15921</name>
    <dbReference type="NCBI Taxonomy" id="1281780"/>
    <lineage>
        <taxon>Bacteria</taxon>
        <taxon>Pseudomonadati</taxon>
        <taxon>Pseudomonadota</taxon>
        <taxon>Betaproteobacteria</taxon>
        <taxon>Burkholderiales</taxon>
        <taxon>Comamonadaceae</taxon>
        <taxon>Hydrogenophaga</taxon>
    </lineage>
</organism>
<evidence type="ECO:0000259" key="14">
    <source>
        <dbReference type="PROSITE" id="PS50893"/>
    </source>
</evidence>
<dbReference type="InterPro" id="IPR011527">
    <property type="entry name" value="ABC1_TM_dom"/>
</dbReference>
<reference evidence="16" key="1">
    <citation type="submission" date="2013-01" db="EMBL/GenBank/DDBJ databases">
        <title>Genome draft of Hydrogenophaga taeniospiralis 2K1.</title>
        <authorList>
            <person name="Gomila M."/>
            <person name="Lalucat J."/>
        </authorList>
    </citation>
    <scope>NUCLEOTIDE SEQUENCE</scope>
    <source>
        <strain evidence="16">CCUG 15921</strain>
    </source>
</reference>
<dbReference type="FunFam" id="3.40.50.300:FF:000299">
    <property type="entry name" value="ABC transporter ATP-binding protein/permease"/>
    <property type="match status" value="1"/>
</dbReference>
<dbReference type="InterPro" id="IPR017871">
    <property type="entry name" value="ABC_transporter-like_CS"/>
</dbReference>
<comment type="caution">
    <text evidence="16">The sequence shown here is derived from an EMBL/GenBank/DDBJ whole genome shotgun (WGS) entry which is preliminary data.</text>
</comment>
<dbReference type="CDD" id="cd07346">
    <property type="entry name" value="ABC_6TM_exporters"/>
    <property type="match status" value="1"/>
</dbReference>
<evidence type="ECO:0000256" key="12">
    <source>
        <dbReference type="ARBA" id="ARBA00072252"/>
    </source>
</evidence>
<evidence type="ECO:0000256" key="6">
    <source>
        <dbReference type="ARBA" id="ARBA00022741"/>
    </source>
</evidence>
<dbReference type="InterPro" id="IPR039421">
    <property type="entry name" value="Type_1_exporter"/>
</dbReference>
<keyword evidence="5" id="KW-0204">Cytolysis</keyword>
<dbReference type="GO" id="GO:0034040">
    <property type="term" value="F:ATPase-coupled lipid transmembrane transporter activity"/>
    <property type="evidence" value="ECO:0007669"/>
    <property type="project" value="TreeGrafter"/>
</dbReference>
<keyword evidence="9 13" id="KW-0472">Membrane</keyword>
<evidence type="ECO:0000259" key="15">
    <source>
        <dbReference type="PROSITE" id="PS50929"/>
    </source>
</evidence>
<dbReference type="GO" id="GO:0005524">
    <property type="term" value="F:ATP binding"/>
    <property type="evidence" value="ECO:0007669"/>
    <property type="project" value="UniProtKB-KW"/>
</dbReference>
<dbReference type="SUPFAM" id="SSF90123">
    <property type="entry name" value="ABC transporter transmembrane region"/>
    <property type="match status" value="1"/>
</dbReference>
<dbReference type="PANTHER" id="PTHR24221">
    <property type="entry name" value="ATP-BINDING CASSETTE SUB-FAMILY B"/>
    <property type="match status" value="1"/>
</dbReference>
<evidence type="ECO:0000256" key="4">
    <source>
        <dbReference type="ARBA" id="ARBA00022692"/>
    </source>
</evidence>
<dbReference type="Pfam" id="PF00664">
    <property type="entry name" value="ABC_membrane"/>
    <property type="match status" value="1"/>
</dbReference>
<dbReference type="GO" id="GO:0031640">
    <property type="term" value="P:killing of cells of another organism"/>
    <property type="evidence" value="ECO:0007669"/>
    <property type="project" value="UniProtKB-KW"/>
</dbReference>
<dbReference type="EMBL" id="AOGK01000034">
    <property type="protein sequence ID" value="MDG5978269.1"/>
    <property type="molecule type" value="Genomic_DNA"/>
</dbReference>
<proteinExistence type="inferred from homology"/>
<dbReference type="SMART" id="SM00382">
    <property type="entry name" value="AAA"/>
    <property type="match status" value="1"/>
</dbReference>
<evidence type="ECO:0000256" key="1">
    <source>
        <dbReference type="ARBA" id="ARBA00004651"/>
    </source>
</evidence>
<evidence type="ECO:0000256" key="11">
    <source>
        <dbReference type="ARBA" id="ARBA00061173"/>
    </source>
</evidence>
<dbReference type="Proteomes" id="UP001152876">
    <property type="component" value="Unassembled WGS sequence"/>
</dbReference>
<dbReference type="GO" id="GO:0140359">
    <property type="term" value="F:ABC-type transporter activity"/>
    <property type="evidence" value="ECO:0007669"/>
    <property type="project" value="InterPro"/>
</dbReference>
<dbReference type="PROSITE" id="PS00211">
    <property type="entry name" value="ABC_TRANSPORTER_1"/>
    <property type="match status" value="1"/>
</dbReference>
<evidence type="ECO:0000256" key="9">
    <source>
        <dbReference type="ARBA" id="ARBA00023136"/>
    </source>
</evidence>
<protein>
    <recommendedName>
        <fullName evidence="12">Cyclolysin secretion/processing ATP-binding protein CyaB</fullName>
    </recommendedName>
</protein>
<keyword evidence="8 13" id="KW-1133">Transmembrane helix</keyword>
<keyword evidence="7" id="KW-0067">ATP-binding</keyword>
<dbReference type="AlphaFoldDB" id="A0A9X4NWV7"/>
<evidence type="ECO:0000256" key="8">
    <source>
        <dbReference type="ARBA" id="ARBA00022989"/>
    </source>
</evidence>
<feature type="transmembrane region" description="Helical" evidence="13">
    <location>
        <begin position="91"/>
        <end position="112"/>
    </location>
</feature>
<dbReference type="GO" id="GO:0016887">
    <property type="term" value="F:ATP hydrolysis activity"/>
    <property type="evidence" value="ECO:0007669"/>
    <property type="project" value="InterPro"/>
</dbReference>
<evidence type="ECO:0000256" key="7">
    <source>
        <dbReference type="ARBA" id="ARBA00022840"/>
    </source>
</evidence>
<name>A0A9X4NWV7_9BURK</name>
<evidence type="ECO:0000256" key="3">
    <source>
        <dbReference type="ARBA" id="ARBA00022475"/>
    </source>
</evidence>
<keyword evidence="4 13" id="KW-0812">Transmembrane</keyword>
<evidence type="ECO:0000256" key="13">
    <source>
        <dbReference type="SAM" id="Phobius"/>
    </source>
</evidence>
<keyword evidence="17" id="KW-1185">Reference proteome</keyword>
<comment type="subcellular location">
    <subcellularLocation>
        <location evidence="1">Cell membrane</location>
        <topology evidence="1">Multi-pass membrane protein</topology>
    </subcellularLocation>
</comment>
<accession>A0A9X4NWV7</accession>
<dbReference type="GO" id="GO:0005886">
    <property type="term" value="C:plasma membrane"/>
    <property type="evidence" value="ECO:0007669"/>
    <property type="project" value="UniProtKB-SubCell"/>
</dbReference>
<dbReference type="InterPro" id="IPR027417">
    <property type="entry name" value="P-loop_NTPase"/>
</dbReference>
<keyword evidence="3" id="KW-1003">Cell membrane</keyword>
<comment type="function">
    <text evidence="10">Involved in the export of calmodulin-sensitive adenylate cyclase-hemolysin (cyclolysin).</text>
</comment>
<evidence type="ECO:0000313" key="17">
    <source>
        <dbReference type="Proteomes" id="UP001152876"/>
    </source>
</evidence>
<evidence type="ECO:0000313" key="16">
    <source>
        <dbReference type="EMBL" id="MDG5978269.1"/>
    </source>
</evidence>
<evidence type="ECO:0000256" key="10">
    <source>
        <dbReference type="ARBA" id="ARBA00055355"/>
    </source>
</evidence>
<keyword evidence="6" id="KW-0547">Nucleotide-binding</keyword>